<dbReference type="SUPFAM" id="SSF49842">
    <property type="entry name" value="TNF-like"/>
    <property type="match status" value="1"/>
</dbReference>
<proteinExistence type="predicted"/>
<accession>A0AAV2H413</accession>
<feature type="coiled-coil region" evidence="4">
    <location>
        <begin position="283"/>
        <end position="350"/>
    </location>
</feature>
<dbReference type="PANTHER" id="PTHR22923:SF102">
    <property type="entry name" value="CEREBELLIN 13-RELATED"/>
    <property type="match status" value="1"/>
</dbReference>
<feature type="region of interest" description="Disordered" evidence="5">
    <location>
        <begin position="431"/>
        <end position="460"/>
    </location>
</feature>
<name>A0AAV2H413_LYMST</name>
<feature type="domain" description="C1q" evidence="6">
    <location>
        <begin position="356"/>
        <end position="496"/>
    </location>
</feature>
<evidence type="ECO:0000256" key="4">
    <source>
        <dbReference type="SAM" id="Coils"/>
    </source>
</evidence>
<evidence type="ECO:0000256" key="5">
    <source>
        <dbReference type="SAM" id="MobiDB-lite"/>
    </source>
</evidence>
<keyword evidence="2" id="KW-0964">Secreted</keyword>
<evidence type="ECO:0000256" key="2">
    <source>
        <dbReference type="ARBA" id="ARBA00022525"/>
    </source>
</evidence>
<keyword evidence="8" id="KW-1185">Reference proteome</keyword>
<evidence type="ECO:0000256" key="3">
    <source>
        <dbReference type="ARBA" id="ARBA00022729"/>
    </source>
</evidence>
<dbReference type="PANTHER" id="PTHR22923">
    <property type="entry name" value="CEREBELLIN-RELATED"/>
    <property type="match status" value="1"/>
</dbReference>
<evidence type="ECO:0000313" key="7">
    <source>
        <dbReference type="EMBL" id="CAL1527920.1"/>
    </source>
</evidence>
<comment type="subcellular location">
    <subcellularLocation>
        <location evidence="1">Secreted</location>
    </subcellularLocation>
</comment>
<dbReference type="InterPro" id="IPR001073">
    <property type="entry name" value="C1q_dom"/>
</dbReference>
<gene>
    <name evidence="7" type="ORF">GSLYS_00002090001</name>
</gene>
<keyword evidence="3" id="KW-0732">Signal</keyword>
<dbReference type="Pfam" id="PF00386">
    <property type="entry name" value="C1q"/>
    <property type="match status" value="1"/>
</dbReference>
<keyword evidence="4" id="KW-0175">Coiled coil</keyword>
<dbReference type="Proteomes" id="UP001497497">
    <property type="component" value="Unassembled WGS sequence"/>
</dbReference>
<evidence type="ECO:0000256" key="1">
    <source>
        <dbReference type="ARBA" id="ARBA00004613"/>
    </source>
</evidence>
<sequence length="496" mass="54862">MTNTAAFLKQSMDFLLDEQKKIDEVIKKSVAEIKRKYQRWVSESQSDQTAFMEVKRDIDDACRLFHSSSQYLKGNGVLQEIERRTKVEGIDFDALFQRIQVIEKAMAGYQKDNDEVKGKQAAIEKKIDTTAANASVEIEKLKAADTKLDKGLASLKATSEKDILEHTMKLKHMESVTKAYMQKQLERDAQQDKELAQLKDDLLTLSTSVINLNDAMAKKLDDVYADVRALANNDLQLQLKTQDLEQRANEMQDGYHALGNEIGAARSEIKENAKRNLAIGKNLEKLSTEVHANSAEIKTLESRNQRLKETAENLQREISVLRDAGHEEKLQSVEQKYSAMDEKIQNLSQAMGDYINGRSAIGFTASPNGMSKVNVAQDKVITKFTSVAFNAGNHYNPSTGLFTAPVSGLYFSSVTVCTLNEGRINVAVKHRPADSGRGGRRVQAVSRASSTAEDTSSTGTGVVHMEAGDHLYAVPVTVAGDAVLSCYSSFSCFLLS</sequence>
<comment type="caution">
    <text evidence="7">The sequence shown here is derived from an EMBL/GenBank/DDBJ whole genome shotgun (WGS) entry which is preliminary data.</text>
</comment>
<dbReference type="PROSITE" id="PS50871">
    <property type="entry name" value="C1Q"/>
    <property type="match status" value="1"/>
</dbReference>
<dbReference type="InterPro" id="IPR050822">
    <property type="entry name" value="Cerebellin_Synaptic_Org"/>
</dbReference>
<feature type="compositionally biased region" description="Polar residues" evidence="5">
    <location>
        <begin position="446"/>
        <end position="460"/>
    </location>
</feature>
<protein>
    <recommendedName>
        <fullName evidence="6">C1q domain-containing protein</fullName>
    </recommendedName>
</protein>
<organism evidence="7 8">
    <name type="scientific">Lymnaea stagnalis</name>
    <name type="common">Great pond snail</name>
    <name type="synonym">Helix stagnalis</name>
    <dbReference type="NCBI Taxonomy" id="6523"/>
    <lineage>
        <taxon>Eukaryota</taxon>
        <taxon>Metazoa</taxon>
        <taxon>Spiralia</taxon>
        <taxon>Lophotrochozoa</taxon>
        <taxon>Mollusca</taxon>
        <taxon>Gastropoda</taxon>
        <taxon>Heterobranchia</taxon>
        <taxon>Euthyneura</taxon>
        <taxon>Panpulmonata</taxon>
        <taxon>Hygrophila</taxon>
        <taxon>Lymnaeoidea</taxon>
        <taxon>Lymnaeidae</taxon>
        <taxon>Lymnaea</taxon>
    </lineage>
</organism>
<reference evidence="7 8" key="1">
    <citation type="submission" date="2024-04" db="EMBL/GenBank/DDBJ databases">
        <authorList>
            <consortium name="Genoscope - CEA"/>
            <person name="William W."/>
        </authorList>
    </citation>
    <scope>NUCLEOTIDE SEQUENCE [LARGE SCALE GENOMIC DNA]</scope>
</reference>
<dbReference type="InterPro" id="IPR008983">
    <property type="entry name" value="Tumour_necrosis_fac-like_dom"/>
</dbReference>
<dbReference type="EMBL" id="CAXITT010000024">
    <property type="protein sequence ID" value="CAL1527920.1"/>
    <property type="molecule type" value="Genomic_DNA"/>
</dbReference>
<evidence type="ECO:0000313" key="8">
    <source>
        <dbReference type="Proteomes" id="UP001497497"/>
    </source>
</evidence>
<dbReference type="Gene3D" id="2.60.120.40">
    <property type="match status" value="1"/>
</dbReference>
<dbReference type="PRINTS" id="PR00007">
    <property type="entry name" value="COMPLEMNTC1Q"/>
</dbReference>
<dbReference type="GO" id="GO:0005576">
    <property type="term" value="C:extracellular region"/>
    <property type="evidence" value="ECO:0007669"/>
    <property type="project" value="UniProtKB-SubCell"/>
</dbReference>
<dbReference type="AlphaFoldDB" id="A0AAV2H413"/>
<evidence type="ECO:0000259" key="6">
    <source>
        <dbReference type="PROSITE" id="PS50871"/>
    </source>
</evidence>
<dbReference type="SMART" id="SM00110">
    <property type="entry name" value="C1Q"/>
    <property type="match status" value="1"/>
</dbReference>